<organism evidence="4 5">
    <name type="scientific">Gonium pectorale</name>
    <name type="common">Green alga</name>
    <dbReference type="NCBI Taxonomy" id="33097"/>
    <lineage>
        <taxon>Eukaryota</taxon>
        <taxon>Viridiplantae</taxon>
        <taxon>Chlorophyta</taxon>
        <taxon>core chlorophytes</taxon>
        <taxon>Chlorophyceae</taxon>
        <taxon>CS clade</taxon>
        <taxon>Chlamydomonadales</taxon>
        <taxon>Volvocaceae</taxon>
        <taxon>Gonium</taxon>
    </lineage>
</organism>
<keyword evidence="1" id="KW-0489">Methyltransferase</keyword>
<dbReference type="EMBL" id="LSYV01000003">
    <property type="protein sequence ID" value="KXZ55602.1"/>
    <property type="molecule type" value="Genomic_DNA"/>
</dbReference>
<dbReference type="InterPro" id="IPR029063">
    <property type="entry name" value="SAM-dependent_MTases_sf"/>
</dbReference>
<evidence type="ECO:0000256" key="1">
    <source>
        <dbReference type="ARBA" id="ARBA00022603"/>
    </source>
</evidence>
<keyword evidence="5" id="KW-1185">Reference proteome</keyword>
<evidence type="ECO:0000256" key="3">
    <source>
        <dbReference type="SAM" id="MobiDB-lite"/>
    </source>
</evidence>
<feature type="region of interest" description="Disordered" evidence="3">
    <location>
        <begin position="140"/>
        <end position="164"/>
    </location>
</feature>
<gene>
    <name evidence="4" type="ORF">GPECTOR_2g1152</name>
</gene>
<dbReference type="Pfam" id="PF04072">
    <property type="entry name" value="LCM"/>
    <property type="match status" value="1"/>
</dbReference>
<feature type="compositionally biased region" description="Low complexity" evidence="3">
    <location>
        <begin position="212"/>
        <end position="244"/>
    </location>
</feature>
<name>A0A150H0T8_GONPE</name>
<reference evidence="5" key="1">
    <citation type="journal article" date="2016" name="Nat. Commun.">
        <title>The Gonium pectorale genome demonstrates co-option of cell cycle regulation during the evolution of multicellularity.</title>
        <authorList>
            <person name="Hanschen E.R."/>
            <person name="Marriage T.N."/>
            <person name="Ferris P.J."/>
            <person name="Hamaji T."/>
            <person name="Toyoda A."/>
            <person name="Fujiyama A."/>
            <person name="Neme R."/>
            <person name="Noguchi H."/>
            <person name="Minakuchi Y."/>
            <person name="Suzuki M."/>
            <person name="Kawai-Toyooka H."/>
            <person name="Smith D.R."/>
            <person name="Sparks H."/>
            <person name="Anderson J."/>
            <person name="Bakaric R."/>
            <person name="Luria V."/>
            <person name="Karger A."/>
            <person name="Kirschner M.W."/>
            <person name="Durand P.M."/>
            <person name="Michod R.E."/>
            <person name="Nozaki H."/>
            <person name="Olson B.J."/>
        </authorList>
    </citation>
    <scope>NUCLEOTIDE SEQUENCE [LARGE SCALE GENOMIC DNA]</scope>
    <source>
        <strain evidence="5">NIES-2863</strain>
    </source>
</reference>
<feature type="compositionally biased region" description="Polar residues" evidence="3">
    <location>
        <begin position="248"/>
        <end position="260"/>
    </location>
</feature>
<dbReference type="GO" id="GO:0032259">
    <property type="term" value="P:methylation"/>
    <property type="evidence" value="ECO:0007669"/>
    <property type="project" value="UniProtKB-KW"/>
</dbReference>
<evidence type="ECO:0000313" key="4">
    <source>
        <dbReference type="EMBL" id="KXZ55602.1"/>
    </source>
</evidence>
<dbReference type="OrthoDB" id="434488at2759"/>
<dbReference type="PANTHER" id="PTHR43619">
    <property type="entry name" value="S-ADENOSYL-L-METHIONINE-DEPENDENT METHYLTRANSFERASE YKTD-RELATED"/>
    <property type="match status" value="1"/>
</dbReference>
<evidence type="ECO:0000256" key="2">
    <source>
        <dbReference type="ARBA" id="ARBA00022679"/>
    </source>
</evidence>
<dbReference type="Gene3D" id="3.40.50.150">
    <property type="entry name" value="Vaccinia Virus protein VP39"/>
    <property type="match status" value="1"/>
</dbReference>
<sequence length="323" mass="33728">MVGFPAPALAPHPPTSHTASASARVAQVNADAALSNEQQQAASGRRPIPRLIMRTKFFDDVISCMTWRAEGPSAAAAAHSCHARLVAALRGAPHCLQVVLLGSGLDSRPWRLELPPGVRWFEVDRRDVLDAKTARLRALGAELAPRTAPRTLPQQKQQGAAHPLRAASWRGCAVDLAHRGWTRGLEAASVSAPGSILAASVIGPPNEPSADQPVAASGASAQPSAPAQPAPAADPAASQPNAGATVPQAANDSGGLSSSGEGRKGYKLWDEFKWKCSQQIPQFFGECGWQADALSWLEAAKSYGLPTADVGPSRVCFVTAELA</sequence>
<comment type="caution">
    <text evidence="4">The sequence shown here is derived from an EMBL/GenBank/DDBJ whole genome shotgun (WGS) entry which is preliminary data.</text>
</comment>
<proteinExistence type="predicted"/>
<dbReference type="PANTHER" id="PTHR43619:SF2">
    <property type="entry name" value="S-ADENOSYL-L-METHIONINE-DEPENDENT METHYLTRANSFERASES SUPERFAMILY PROTEIN"/>
    <property type="match status" value="1"/>
</dbReference>
<dbReference type="InterPro" id="IPR007213">
    <property type="entry name" value="Ppm1/Ppm2/Tcmp"/>
</dbReference>
<feature type="region of interest" description="Disordered" evidence="3">
    <location>
        <begin position="1"/>
        <end position="22"/>
    </location>
</feature>
<dbReference type="AlphaFoldDB" id="A0A150H0T8"/>
<evidence type="ECO:0000313" key="5">
    <source>
        <dbReference type="Proteomes" id="UP000075714"/>
    </source>
</evidence>
<dbReference type="SUPFAM" id="SSF53335">
    <property type="entry name" value="S-adenosyl-L-methionine-dependent methyltransferases"/>
    <property type="match status" value="1"/>
</dbReference>
<protein>
    <recommendedName>
        <fullName evidence="6">S-adenosyl-L-methionine-dependent methyltransferase</fullName>
    </recommendedName>
</protein>
<dbReference type="GO" id="GO:0008168">
    <property type="term" value="F:methyltransferase activity"/>
    <property type="evidence" value="ECO:0007669"/>
    <property type="project" value="UniProtKB-KW"/>
</dbReference>
<feature type="region of interest" description="Disordered" evidence="3">
    <location>
        <begin position="202"/>
        <end position="260"/>
    </location>
</feature>
<dbReference type="Proteomes" id="UP000075714">
    <property type="component" value="Unassembled WGS sequence"/>
</dbReference>
<dbReference type="STRING" id="33097.A0A150H0T8"/>
<accession>A0A150H0T8</accession>
<keyword evidence="2" id="KW-0808">Transferase</keyword>
<evidence type="ECO:0008006" key="6">
    <source>
        <dbReference type="Google" id="ProtNLM"/>
    </source>
</evidence>